<dbReference type="EMBL" id="SDPM01000004">
    <property type="protein sequence ID" value="RXZ86632.1"/>
    <property type="molecule type" value="Genomic_DNA"/>
</dbReference>
<feature type="transmembrane region" description="Helical" evidence="1">
    <location>
        <begin position="170"/>
        <end position="189"/>
    </location>
</feature>
<feature type="transmembrane region" description="Helical" evidence="1">
    <location>
        <begin position="68"/>
        <end position="94"/>
    </location>
</feature>
<organism evidence="3 4">
    <name type="scientific">Agromyces atrinae</name>
    <dbReference type="NCBI Taxonomy" id="592376"/>
    <lineage>
        <taxon>Bacteria</taxon>
        <taxon>Bacillati</taxon>
        <taxon>Actinomycetota</taxon>
        <taxon>Actinomycetes</taxon>
        <taxon>Micrococcales</taxon>
        <taxon>Microbacteriaceae</taxon>
        <taxon>Agromyces</taxon>
    </lineage>
</organism>
<dbReference type="AlphaFoldDB" id="A0A4Q2M9P7"/>
<keyword evidence="3" id="KW-0482">Metalloprotease</keyword>
<dbReference type="InterPro" id="IPR003675">
    <property type="entry name" value="Rce1/LyrA-like_dom"/>
</dbReference>
<reference evidence="3 4" key="1">
    <citation type="submission" date="2019-01" db="EMBL/GenBank/DDBJ databases">
        <title>Agromyces.</title>
        <authorList>
            <person name="Li J."/>
        </authorList>
    </citation>
    <scope>NUCLEOTIDE SEQUENCE [LARGE SCALE GENOMIC DNA]</scope>
    <source>
        <strain evidence="3 4">DSM 23870</strain>
    </source>
</reference>
<accession>A0A4Q2M9P7</accession>
<dbReference type="GO" id="GO:0008237">
    <property type="term" value="F:metallopeptidase activity"/>
    <property type="evidence" value="ECO:0007669"/>
    <property type="project" value="UniProtKB-KW"/>
</dbReference>
<feature type="transmembrane region" description="Helical" evidence="1">
    <location>
        <begin position="131"/>
        <end position="149"/>
    </location>
</feature>
<evidence type="ECO:0000259" key="2">
    <source>
        <dbReference type="Pfam" id="PF02517"/>
    </source>
</evidence>
<dbReference type="Pfam" id="PF02517">
    <property type="entry name" value="Rce1-like"/>
    <property type="match status" value="1"/>
</dbReference>
<keyword evidence="3" id="KW-0378">Hydrolase</keyword>
<dbReference type="Proteomes" id="UP000292686">
    <property type="component" value="Unassembled WGS sequence"/>
</dbReference>
<evidence type="ECO:0000256" key="1">
    <source>
        <dbReference type="SAM" id="Phobius"/>
    </source>
</evidence>
<keyword evidence="1" id="KW-1133">Transmembrane helix</keyword>
<protein>
    <submittedName>
        <fullName evidence="3">CPBP family intramembrane metalloprotease</fullName>
    </submittedName>
</protein>
<comment type="caution">
    <text evidence="3">The sequence shown here is derived from an EMBL/GenBank/DDBJ whole genome shotgun (WGS) entry which is preliminary data.</text>
</comment>
<dbReference type="GO" id="GO:0080120">
    <property type="term" value="P:CAAX-box protein maturation"/>
    <property type="evidence" value="ECO:0007669"/>
    <property type="project" value="UniProtKB-ARBA"/>
</dbReference>
<feature type="domain" description="CAAX prenyl protease 2/Lysostaphin resistance protein A-like" evidence="2">
    <location>
        <begin position="135"/>
        <end position="232"/>
    </location>
</feature>
<dbReference type="GO" id="GO:0004175">
    <property type="term" value="F:endopeptidase activity"/>
    <property type="evidence" value="ECO:0007669"/>
    <property type="project" value="UniProtKB-ARBA"/>
</dbReference>
<feature type="transmembrane region" description="Helical" evidence="1">
    <location>
        <begin position="30"/>
        <end position="48"/>
    </location>
</feature>
<keyword evidence="1" id="KW-0472">Membrane</keyword>
<evidence type="ECO:0000313" key="3">
    <source>
        <dbReference type="EMBL" id="RXZ86632.1"/>
    </source>
</evidence>
<feature type="transmembrane region" description="Helical" evidence="1">
    <location>
        <begin position="195"/>
        <end position="214"/>
    </location>
</feature>
<evidence type="ECO:0000313" key="4">
    <source>
        <dbReference type="Proteomes" id="UP000292686"/>
    </source>
</evidence>
<dbReference type="GO" id="GO:0006508">
    <property type="term" value="P:proteolysis"/>
    <property type="evidence" value="ECO:0007669"/>
    <property type="project" value="UniProtKB-KW"/>
</dbReference>
<keyword evidence="4" id="KW-1185">Reference proteome</keyword>
<proteinExistence type="predicted"/>
<dbReference type="OrthoDB" id="4772204at2"/>
<name>A0A4Q2M9P7_9MICO</name>
<feature type="transmembrane region" description="Helical" evidence="1">
    <location>
        <begin position="221"/>
        <end position="242"/>
    </location>
</feature>
<keyword evidence="1" id="KW-0812">Transmembrane</keyword>
<sequence>MRGDHVVEVITQTKQSGWARFWNHGGWWRALLLVVGYLVIYEGIGLLIGTAFHDQIDTKNLFATPESIVFGIALAILIAGLLALTFTWSVGWLREVFGRQPVAGRGWMWIAVPLLVIPIILRAAGTDWSKYTVAVILTTLAFGLCVGFAEELVTRGLAVNILRRGGYSERVVMVISSLLFALMHSINALNGQAPLTVVITVLYTFGFGTMMYLVMRVTGSIIWPMLLHAATDPTTFLATGGIDTTTASAGSAELLSLAGIFNWIYIVFAIVAIFLVKGTVFPERKRLR</sequence>
<feature type="transmembrane region" description="Helical" evidence="1">
    <location>
        <begin position="106"/>
        <end position="125"/>
    </location>
</feature>
<gene>
    <name evidence="3" type="ORF">ESP50_09590</name>
</gene>
<keyword evidence="3" id="KW-0645">Protease</keyword>
<feature type="transmembrane region" description="Helical" evidence="1">
    <location>
        <begin position="254"/>
        <end position="276"/>
    </location>
</feature>